<evidence type="ECO:0000313" key="2">
    <source>
        <dbReference type="EMBL" id="PIL37760.1"/>
    </source>
</evidence>
<feature type="compositionally biased region" description="Basic and acidic residues" evidence="1">
    <location>
        <begin position="67"/>
        <end position="76"/>
    </location>
</feature>
<dbReference type="AlphaFoldDB" id="A0A2G8SVH9"/>
<sequence>MAADKKKKKGKPSQPPSVQGSDEDGMIVAPEVDAAVPPPLGSATVDPDPNDVEAPQPKHRYSTRAANVDRHPGKDVGLHWKESKRVLNVALVRVHGFGPEVRV</sequence>
<comment type="caution">
    <text evidence="2">The sequence shown here is derived from an EMBL/GenBank/DDBJ whole genome shotgun (WGS) entry which is preliminary data.</text>
</comment>
<evidence type="ECO:0000256" key="1">
    <source>
        <dbReference type="SAM" id="MobiDB-lite"/>
    </source>
</evidence>
<keyword evidence="3" id="KW-1185">Reference proteome</keyword>
<reference evidence="2 3" key="1">
    <citation type="journal article" date="2015" name="Sci. Rep.">
        <title>Chromosome-level genome map provides insights into diverse defense mechanisms in the medicinal fungus Ganoderma sinense.</title>
        <authorList>
            <person name="Zhu Y."/>
            <person name="Xu J."/>
            <person name="Sun C."/>
            <person name="Zhou S."/>
            <person name="Xu H."/>
            <person name="Nelson D.R."/>
            <person name="Qian J."/>
            <person name="Song J."/>
            <person name="Luo H."/>
            <person name="Xiang L."/>
            <person name="Li Y."/>
            <person name="Xu Z."/>
            <person name="Ji A."/>
            <person name="Wang L."/>
            <person name="Lu S."/>
            <person name="Hayward A."/>
            <person name="Sun W."/>
            <person name="Li X."/>
            <person name="Schwartz D.C."/>
            <person name="Wang Y."/>
            <person name="Chen S."/>
        </authorList>
    </citation>
    <scope>NUCLEOTIDE SEQUENCE [LARGE SCALE GENOMIC DNA]</scope>
    <source>
        <strain evidence="2 3">ZZ0214-1</strain>
    </source>
</reference>
<feature type="compositionally biased region" description="Basic residues" evidence="1">
    <location>
        <begin position="1"/>
        <end position="11"/>
    </location>
</feature>
<name>A0A2G8SVH9_9APHY</name>
<evidence type="ECO:0000313" key="3">
    <source>
        <dbReference type="Proteomes" id="UP000230002"/>
    </source>
</evidence>
<organism evidence="2 3">
    <name type="scientific">Ganoderma sinense ZZ0214-1</name>
    <dbReference type="NCBI Taxonomy" id="1077348"/>
    <lineage>
        <taxon>Eukaryota</taxon>
        <taxon>Fungi</taxon>
        <taxon>Dikarya</taxon>
        <taxon>Basidiomycota</taxon>
        <taxon>Agaricomycotina</taxon>
        <taxon>Agaricomycetes</taxon>
        <taxon>Polyporales</taxon>
        <taxon>Polyporaceae</taxon>
        <taxon>Ganoderma</taxon>
    </lineage>
</organism>
<feature type="region of interest" description="Disordered" evidence="1">
    <location>
        <begin position="1"/>
        <end position="76"/>
    </location>
</feature>
<dbReference type="Proteomes" id="UP000230002">
    <property type="component" value="Unassembled WGS sequence"/>
</dbReference>
<gene>
    <name evidence="2" type="ORF">GSI_01454</name>
</gene>
<proteinExistence type="predicted"/>
<protein>
    <submittedName>
        <fullName evidence="2">Uncharacterized protein</fullName>
    </submittedName>
</protein>
<accession>A0A2G8SVH9</accession>
<dbReference type="EMBL" id="AYKW01000001">
    <property type="protein sequence ID" value="PIL37760.1"/>
    <property type="molecule type" value="Genomic_DNA"/>
</dbReference>